<evidence type="ECO:0000313" key="3">
    <source>
        <dbReference type="Proteomes" id="UP000601223"/>
    </source>
</evidence>
<dbReference type="EMBL" id="BONF01000005">
    <property type="protein sequence ID" value="GIF79512.1"/>
    <property type="molecule type" value="Genomic_DNA"/>
</dbReference>
<protein>
    <submittedName>
        <fullName evidence="2">Uncharacterized protein</fullName>
    </submittedName>
</protein>
<comment type="caution">
    <text evidence="2">The sequence shown here is derived from an EMBL/GenBank/DDBJ whole genome shotgun (WGS) entry which is preliminary data.</text>
</comment>
<reference evidence="2 3" key="1">
    <citation type="submission" date="2021-01" db="EMBL/GenBank/DDBJ databases">
        <title>Whole genome shotgun sequence of Catellatospora bangladeshensis NBRC 107357.</title>
        <authorList>
            <person name="Komaki H."/>
            <person name="Tamura T."/>
        </authorList>
    </citation>
    <scope>NUCLEOTIDE SEQUENCE [LARGE SCALE GENOMIC DNA]</scope>
    <source>
        <strain evidence="2 3">NBRC 107357</strain>
    </source>
</reference>
<feature type="compositionally biased region" description="Low complexity" evidence="1">
    <location>
        <begin position="120"/>
        <end position="137"/>
    </location>
</feature>
<feature type="region of interest" description="Disordered" evidence="1">
    <location>
        <begin position="53"/>
        <end position="688"/>
    </location>
</feature>
<dbReference type="RefSeq" id="WP_203741989.1">
    <property type="nucleotide sequence ID" value="NZ_BONF01000005.1"/>
</dbReference>
<evidence type="ECO:0000256" key="1">
    <source>
        <dbReference type="SAM" id="MobiDB-lite"/>
    </source>
</evidence>
<feature type="compositionally biased region" description="Gly residues" evidence="1">
    <location>
        <begin position="237"/>
        <end position="253"/>
    </location>
</feature>
<dbReference type="Proteomes" id="UP000601223">
    <property type="component" value="Unassembled WGS sequence"/>
</dbReference>
<accession>A0A8J3NFM8</accession>
<proteinExistence type="predicted"/>
<feature type="compositionally biased region" description="Low complexity" evidence="1">
    <location>
        <begin position="643"/>
        <end position="688"/>
    </location>
</feature>
<feature type="compositionally biased region" description="Gly residues" evidence="1">
    <location>
        <begin position="138"/>
        <end position="154"/>
    </location>
</feature>
<feature type="compositionally biased region" description="Low complexity" evidence="1">
    <location>
        <begin position="225"/>
        <end position="236"/>
    </location>
</feature>
<feature type="compositionally biased region" description="Gly residues" evidence="1">
    <location>
        <begin position="543"/>
        <end position="557"/>
    </location>
</feature>
<feature type="compositionally biased region" description="Gly residues" evidence="1">
    <location>
        <begin position="565"/>
        <end position="642"/>
    </location>
</feature>
<sequence length="739" mass="70023">MSHFPDLVARMAADPDFARRVRADVAGTAAAYGLTPGETEQLRGLTDAAVGAGPTALNPRLSRSGIGTGGLAGLISPVEVPDLDIPDHHDVPSGDGPGDGPGGAEEIGPKQDDPAPAPPQLDLFDPDGPTGPDDGPGTVPGGSGPGGGTPGGGADDPTGPALQIGPKQDDPSGPALEIGPKQDDPSGPALEIGPKQDDPSGPALEIGPKQDDPAPTPPQLDLFDPDGPTGPDDGPGTVPGGSGPGGGTPGGGADDPTGPALQIGPKQDDPAPPPQLLLDLGPLGPDAPGEGPEDGAGIIVQNGLLAQGGLSGFGAPDAIPAPPGGGLAEPMSLELPGGLPALPDGDGLPDLPHLPGLPDLPLPAPEDGEAPAVQPVSLGLGPFTDADDDGVPQFVDVNDHDPSVGMPPGLQDDDGDGLVNGADPDWSPPGETGPSLFIPPNLLDNLPDIPFEIDPPADGGAGDGGSGGLGDLWGFGDDDGDGIPDFLDNQDDNPDTTDEPFGDNDGDGNPNISDPTPNPPPPPFHPGLLDHIPDLDILLPTPGDGGESGDGGTGTPGGETADPGTPGGETGGTGTPGEEGGGTPGGETGGGETPGGETGGTGTPGGEGGGGTPGGETGGSGTPGGGATGGGSGLPGPVGGLTPGDTAPASPVVVQVVPSVPSDGAGATGAASPTPAGDGAAPAAADAATEDGIGTRELLIGGAGLAAGAVAGGIAGAVAGRSLDGRSDEDTVAGGVAPA</sequence>
<feature type="compositionally biased region" description="Gly residues" evidence="1">
    <location>
        <begin position="95"/>
        <end position="105"/>
    </location>
</feature>
<feature type="compositionally biased region" description="Acidic residues" evidence="1">
    <location>
        <begin position="476"/>
        <end position="506"/>
    </location>
</feature>
<feature type="compositionally biased region" description="Low complexity" evidence="1">
    <location>
        <begin position="328"/>
        <end position="357"/>
    </location>
</feature>
<feature type="compositionally biased region" description="Low complexity" evidence="1">
    <location>
        <begin position="276"/>
        <end position="290"/>
    </location>
</feature>
<feature type="compositionally biased region" description="Low complexity" evidence="1">
    <location>
        <begin position="436"/>
        <end position="458"/>
    </location>
</feature>
<feature type="compositionally biased region" description="Pro residues" evidence="1">
    <location>
        <begin position="516"/>
        <end position="525"/>
    </location>
</feature>
<organism evidence="2 3">
    <name type="scientific">Catellatospora bangladeshensis</name>
    <dbReference type="NCBI Taxonomy" id="310355"/>
    <lineage>
        <taxon>Bacteria</taxon>
        <taxon>Bacillati</taxon>
        <taxon>Actinomycetota</taxon>
        <taxon>Actinomycetes</taxon>
        <taxon>Micromonosporales</taxon>
        <taxon>Micromonosporaceae</taxon>
        <taxon>Catellatospora</taxon>
    </lineage>
</organism>
<keyword evidence="3" id="KW-1185">Reference proteome</keyword>
<dbReference type="AlphaFoldDB" id="A0A8J3NFM8"/>
<feature type="compositionally biased region" description="Gly residues" evidence="1">
    <location>
        <begin position="459"/>
        <end position="473"/>
    </location>
</feature>
<name>A0A8J3NFM8_9ACTN</name>
<feature type="compositionally biased region" description="Low complexity" evidence="1">
    <location>
        <begin position="526"/>
        <end position="542"/>
    </location>
</feature>
<evidence type="ECO:0000313" key="2">
    <source>
        <dbReference type="EMBL" id="GIF79512.1"/>
    </source>
</evidence>
<gene>
    <name evidence="2" type="ORF">Cba03nite_08610</name>
</gene>